<dbReference type="SUPFAM" id="SSF103473">
    <property type="entry name" value="MFS general substrate transporter"/>
    <property type="match status" value="1"/>
</dbReference>
<feature type="transmembrane region" description="Helical" evidence="6">
    <location>
        <begin position="72"/>
        <end position="91"/>
    </location>
</feature>
<evidence type="ECO:0000256" key="1">
    <source>
        <dbReference type="ARBA" id="ARBA00004651"/>
    </source>
</evidence>
<evidence type="ECO:0000313" key="9">
    <source>
        <dbReference type="Proteomes" id="UP000886876"/>
    </source>
</evidence>
<proteinExistence type="predicted"/>
<feature type="transmembrane region" description="Helical" evidence="6">
    <location>
        <begin position="12"/>
        <end position="35"/>
    </location>
</feature>
<gene>
    <name evidence="8" type="ORF">IAD42_01835</name>
</gene>
<dbReference type="EMBL" id="DVJS01000040">
    <property type="protein sequence ID" value="HIS96695.1"/>
    <property type="molecule type" value="Genomic_DNA"/>
</dbReference>
<feature type="transmembrane region" description="Helical" evidence="6">
    <location>
        <begin position="226"/>
        <end position="245"/>
    </location>
</feature>
<feature type="transmembrane region" description="Helical" evidence="6">
    <location>
        <begin position="47"/>
        <end position="66"/>
    </location>
</feature>
<comment type="caution">
    <text evidence="8">The sequence shown here is derived from an EMBL/GenBank/DDBJ whole genome shotgun (WGS) entry which is preliminary data.</text>
</comment>
<evidence type="ECO:0000256" key="4">
    <source>
        <dbReference type="ARBA" id="ARBA00022989"/>
    </source>
</evidence>
<feature type="transmembrane region" description="Helical" evidence="6">
    <location>
        <begin position="325"/>
        <end position="348"/>
    </location>
</feature>
<dbReference type="GO" id="GO:0022857">
    <property type="term" value="F:transmembrane transporter activity"/>
    <property type="evidence" value="ECO:0007669"/>
    <property type="project" value="InterPro"/>
</dbReference>
<evidence type="ECO:0000259" key="7">
    <source>
        <dbReference type="PROSITE" id="PS50850"/>
    </source>
</evidence>
<keyword evidence="2" id="KW-0813">Transport</keyword>
<feature type="non-terminal residue" evidence="8">
    <location>
        <position position="1"/>
    </location>
</feature>
<feature type="transmembrane region" description="Helical" evidence="6">
    <location>
        <begin position="136"/>
        <end position="156"/>
    </location>
</feature>
<sequence>GIYFSTLNQERGFSLASLGLYYTFQSGVMTVMQPVVRKLYYKYDARLVGFGSIFLMSVGYMLFAAWPAVWGWWISGVIIGVGVSFTAYLMAPLLMNNWFHTKYSTAVGVACCAQGLGGFIWSLLLGQLLPTAGYKACYLIIGAASLVIGGAGTLLFRRDPAEKGLFPYGINSQEELELSRKANSPLNLPGVGLKDALKSGAFWMMLVALILIWFGCNMQTQMTNLAYSIGFSITNATTVSALVFLGNIPGRFLIGYLTDKWGVRTGFSYGIICGIVAFVLVLASSVSPAFVYIGAFLFGNFFSLITVGSALIIPRVCGRKDLGQIQSYVASVSTVIGAIASTIFGYIYDMSGSYATLIKLGIAAFAVALVLVWIIWGVTRNKPWNKITN</sequence>
<keyword evidence="5 6" id="KW-0472">Membrane</keyword>
<dbReference type="PROSITE" id="PS50850">
    <property type="entry name" value="MFS"/>
    <property type="match status" value="1"/>
</dbReference>
<comment type="subcellular location">
    <subcellularLocation>
        <location evidence="1">Cell membrane</location>
        <topology evidence="1">Multi-pass membrane protein</topology>
    </subcellularLocation>
</comment>
<feature type="transmembrane region" description="Helical" evidence="6">
    <location>
        <begin position="201"/>
        <end position="220"/>
    </location>
</feature>
<dbReference type="InterPro" id="IPR050327">
    <property type="entry name" value="Proton-linked_MCT"/>
</dbReference>
<reference evidence="8" key="2">
    <citation type="journal article" date="2021" name="PeerJ">
        <title>Extensive microbial diversity within the chicken gut microbiome revealed by metagenomics and culture.</title>
        <authorList>
            <person name="Gilroy R."/>
            <person name="Ravi A."/>
            <person name="Getino M."/>
            <person name="Pursley I."/>
            <person name="Horton D.L."/>
            <person name="Alikhan N.F."/>
            <person name="Baker D."/>
            <person name="Gharbi K."/>
            <person name="Hall N."/>
            <person name="Watson M."/>
            <person name="Adriaenssens E.M."/>
            <person name="Foster-Nyarko E."/>
            <person name="Jarju S."/>
            <person name="Secka A."/>
            <person name="Antonio M."/>
            <person name="Oren A."/>
            <person name="Chaudhuri R.R."/>
            <person name="La Ragione R."/>
            <person name="Hildebrand F."/>
            <person name="Pallen M.J."/>
        </authorList>
    </citation>
    <scope>NUCLEOTIDE SEQUENCE</scope>
    <source>
        <strain evidence="8">ChiHecec3B27-6122</strain>
    </source>
</reference>
<evidence type="ECO:0000313" key="8">
    <source>
        <dbReference type="EMBL" id="HIS96695.1"/>
    </source>
</evidence>
<feature type="transmembrane region" description="Helical" evidence="6">
    <location>
        <begin position="266"/>
        <end position="283"/>
    </location>
</feature>
<evidence type="ECO:0000256" key="2">
    <source>
        <dbReference type="ARBA" id="ARBA00022448"/>
    </source>
</evidence>
<feature type="transmembrane region" description="Helical" evidence="6">
    <location>
        <begin position="103"/>
        <end position="124"/>
    </location>
</feature>
<evidence type="ECO:0000256" key="6">
    <source>
        <dbReference type="SAM" id="Phobius"/>
    </source>
</evidence>
<keyword evidence="3 6" id="KW-0812">Transmembrane</keyword>
<evidence type="ECO:0000256" key="3">
    <source>
        <dbReference type="ARBA" id="ARBA00022692"/>
    </source>
</evidence>
<dbReference type="Gene3D" id="1.20.1250.20">
    <property type="entry name" value="MFS general substrate transporter like domains"/>
    <property type="match status" value="1"/>
</dbReference>
<accession>A0A9D1G376</accession>
<dbReference type="PANTHER" id="PTHR11360">
    <property type="entry name" value="MONOCARBOXYLATE TRANSPORTER"/>
    <property type="match status" value="1"/>
</dbReference>
<dbReference type="InterPro" id="IPR011701">
    <property type="entry name" value="MFS"/>
</dbReference>
<dbReference type="AlphaFoldDB" id="A0A9D1G376"/>
<feature type="domain" description="Major facilitator superfamily (MFS) profile" evidence="7">
    <location>
        <begin position="1"/>
        <end position="380"/>
    </location>
</feature>
<evidence type="ECO:0000256" key="5">
    <source>
        <dbReference type="ARBA" id="ARBA00023136"/>
    </source>
</evidence>
<dbReference type="InterPro" id="IPR036259">
    <property type="entry name" value="MFS_trans_sf"/>
</dbReference>
<feature type="transmembrane region" description="Helical" evidence="6">
    <location>
        <begin position="354"/>
        <end position="376"/>
    </location>
</feature>
<name>A0A9D1G376_9FIRM</name>
<dbReference type="GO" id="GO:0005886">
    <property type="term" value="C:plasma membrane"/>
    <property type="evidence" value="ECO:0007669"/>
    <property type="project" value="UniProtKB-SubCell"/>
</dbReference>
<reference evidence="8" key="1">
    <citation type="submission" date="2020-10" db="EMBL/GenBank/DDBJ databases">
        <authorList>
            <person name="Gilroy R."/>
        </authorList>
    </citation>
    <scope>NUCLEOTIDE SEQUENCE</scope>
    <source>
        <strain evidence="8">ChiHecec3B27-6122</strain>
    </source>
</reference>
<keyword evidence="4 6" id="KW-1133">Transmembrane helix</keyword>
<dbReference type="Pfam" id="PF07690">
    <property type="entry name" value="MFS_1"/>
    <property type="match status" value="2"/>
</dbReference>
<dbReference type="InterPro" id="IPR020846">
    <property type="entry name" value="MFS_dom"/>
</dbReference>
<organism evidence="8 9">
    <name type="scientific">Candidatus Scatomorpha pullistercoris</name>
    <dbReference type="NCBI Taxonomy" id="2840929"/>
    <lineage>
        <taxon>Bacteria</taxon>
        <taxon>Bacillati</taxon>
        <taxon>Bacillota</taxon>
        <taxon>Clostridia</taxon>
        <taxon>Eubacteriales</taxon>
        <taxon>Candidatus Scatomorpha</taxon>
    </lineage>
</organism>
<dbReference type="Proteomes" id="UP000886876">
    <property type="component" value="Unassembled WGS sequence"/>
</dbReference>
<protein>
    <submittedName>
        <fullName evidence="8">MFS transporter</fullName>
    </submittedName>
</protein>
<feature type="transmembrane region" description="Helical" evidence="6">
    <location>
        <begin position="289"/>
        <end position="313"/>
    </location>
</feature>